<dbReference type="PANTHER" id="PTHR22950">
    <property type="entry name" value="AMINO ACID TRANSPORTER"/>
    <property type="match status" value="1"/>
</dbReference>
<feature type="transmembrane region" description="Helical" evidence="9">
    <location>
        <begin position="212"/>
        <end position="231"/>
    </location>
</feature>
<keyword evidence="5 9" id="KW-0812">Transmembrane</keyword>
<comment type="similarity">
    <text evidence="2">Belongs to the amino acid/polyamine transporter 2 family.</text>
</comment>
<feature type="transmembrane region" description="Helical" evidence="9">
    <location>
        <begin position="326"/>
        <end position="351"/>
    </location>
</feature>
<keyword evidence="4" id="KW-0926">Vacuole</keyword>
<evidence type="ECO:0000313" key="11">
    <source>
        <dbReference type="EMBL" id="CDW85844.1"/>
    </source>
</evidence>
<accession>A0A078AUE3</accession>
<feature type="domain" description="Amino acid transporter transmembrane" evidence="10">
    <location>
        <begin position="65"/>
        <end position="317"/>
    </location>
</feature>
<evidence type="ECO:0000256" key="1">
    <source>
        <dbReference type="ARBA" id="ARBA00004128"/>
    </source>
</evidence>
<evidence type="ECO:0000256" key="2">
    <source>
        <dbReference type="ARBA" id="ARBA00008066"/>
    </source>
</evidence>
<evidence type="ECO:0000256" key="4">
    <source>
        <dbReference type="ARBA" id="ARBA00022554"/>
    </source>
</evidence>
<comment type="subcellular location">
    <subcellularLocation>
        <location evidence="1">Vacuole membrane</location>
        <topology evidence="1">Multi-pass membrane protein</topology>
    </subcellularLocation>
</comment>
<dbReference type="GO" id="GO:0005290">
    <property type="term" value="F:L-histidine transmembrane transporter activity"/>
    <property type="evidence" value="ECO:0007669"/>
    <property type="project" value="TreeGrafter"/>
</dbReference>
<dbReference type="GO" id="GO:0061459">
    <property type="term" value="F:L-arginine transmembrane transporter activity"/>
    <property type="evidence" value="ECO:0007669"/>
    <property type="project" value="TreeGrafter"/>
</dbReference>
<keyword evidence="3" id="KW-0813">Transport</keyword>
<evidence type="ECO:0000259" key="10">
    <source>
        <dbReference type="Pfam" id="PF01490"/>
    </source>
</evidence>
<feature type="transmembrane region" description="Helical" evidence="9">
    <location>
        <begin position="189"/>
        <end position="206"/>
    </location>
</feature>
<dbReference type="InParanoid" id="A0A078AUE3"/>
<dbReference type="GO" id="GO:0015189">
    <property type="term" value="F:L-lysine transmembrane transporter activity"/>
    <property type="evidence" value="ECO:0007669"/>
    <property type="project" value="TreeGrafter"/>
</dbReference>
<gene>
    <name evidence="11" type="primary">Contig2403.g2581</name>
    <name evidence="11" type="ORF">STYLEM_14931</name>
</gene>
<dbReference type="GO" id="GO:0005774">
    <property type="term" value="C:vacuolar membrane"/>
    <property type="evidence" value="ECO:0007669"/>
    <property type="project" value="UniProtKB-SubCell"/>
</dbReference>
<feature type="transmembrane region" description="Helical" evidence="9">
    <location>
        <begin position="283"/>
        <end position="306"/>
    </location>
</feature>
<dbReference type="GO" id="GO:0005313">
    <property type="term" value="F:L-glutamate transmembrane transporter activity"/>
    <property type="evidence" value="ECO:0007669"/>
    <property type="project" value="TreeGrafter"/>
</dbReference>
<dbReference type="PANTHER" id="PTHR22950:SF678">
    <property type="entry name" value="VACUOLAR AMINO ACID TRANSPORTER 5-RELATED"/>
    <property type="match status" value="1"/>
</dbReference>
<evidence type="ECO:0000256" key="7">
    <source>
        <dbReference type="ARBA" id="ARBA00022989"/>
    </source>
</evidence>
<dbReference type="Pfam" id="PF01490">
    <property type="entry name" value="Aa_trans"/>
    <property type="match status" value="1"/>
</dbReference>
<name>A0A078AUE3_STYLE</name>
<dbReference type="Proteomes" id="UP000039865">
    <property type="component" value="Unassembled WGS sequence"/>
</dbReference>
<feature type="transmembrane region" description="Helical" evidence="9">
    <location>
        <begin position="95"/>
        <end position="116"/>
    </location>
</feature>
<dbReference type="OrthoDB" id="438545at2759"/>
<evidence type="ECO:0000313" key="12">
    <source>
        <dbReference type="Proteomes" id="UP000039865"/>
    </source>
</evidence>
<organism evidence="11 12">
    <name type="scientific">Stylonychia lemnae</name>
    <name type="common">Ciliate</name>
    <dbReference type="NCBI Taxonomy" id="5949"/>
    <lineage>
        <taxon>Eukaryota</taxon>
        <taxon>Sar</taxon>
        <taxon>Alveolata</taxon>
        <taxon>Ciliophora</taxon>
        <taxon>Intramacronucleata</taxon>
        <taxon>Spirotrichea</taxon>
        <taxon>Stichotrichia</taxon>
        <taxon>Sporadotrichida</taxon>
        <taxon>Oxytrichidae</taxon>
        <taxon>Stylonychinae</taxon>
        <taxon>Stylonychia</taxon>
    </lineage>
</organism>
<dbReference type="AlphaFoldDB" id="A0A078AUE3"/>
<evidence type="ECO:0000256" key="6">
    <source>
        <dbReference type="ARBA" id="ARBA00022970"/>
    </source>
</evidence>
<feature type="transmembrane region" description="Helical" evidence="9">
    <location>
        <begin position="67"/>
        <end position="89"/>
    </location>
</feature>
<evidence type="ECO:0000256" key="3">
    <source>
        <dbReference type="ARBA" id="ARBA00022448"/>
    </source>
</evidence>
<keyword evidence="7 9" id="KW-1133">Transmembrane helix</keyword>
<keyword evidence="6" id="KW-0029">Amino-acid transport</keyword>
<keyword evidence="12" id="KW-1185">Reference proteome</keyword>
<dbReference type="GO" id="GO:0015194">
    <property type="term" value="F:L-serine transmembrane transporter activity"/>
    <property type="evidence" value="ECO:0007669"/>
    <property type="project" value="TreeGrafter"/>
</dbReference>
<evidence type="ECO:0000256" key="8">
    <source>
        <dbReference type="ARBA" id="ARBA00023136"/>
    </source>
</evidence>
<evidence type="ECO:0000256" key="9">
    <source>
        <dbReference type="SAM" id="Phobius"/>
    </source>
</evidence>
<sequence length="378" mass="43771">MIPLDFEMQQNSQIDLHENLINQQSYNQRNVTNDQSYSVGINVTSRNYSMNRSLSQRMFSKIDHGSLRGSTFQLMTSAIGTGFLSLSFVFSQTGFVQGTIMLMIGGFAGYLSLFMLAECFHQSEQSRSYPGMVRRIGGRCLNKIAFTMIVLQMTGSNTSYIINMTNAIQSIFLQFNYDIAFTKTSAFKFETGIAFAFILLFIQIFSTKMSAFRHASLITVLVMAYITFVIAQNYSYQKLKFFQIDWKTPENFAIIFFSFSCHIEHIPIMDELKFRSMPRINKVIFRSVSLNSLCYLTIALAGYFSTYDKTDDVIFKRKALYETIDYPMLLGQILMPIVLKHCSFLMLYYNYYFLSYYLSRHYRGTIDSGNLLFEIEQR</sequence>
<dbReference type="InterPro" id="IPR013057">
    <property type="entry name" value="AA_transpt_TM"/>
</dbReference>
<keyword evidence="8 9" id="KW-0472">Membrane</keyword>
<evidence type="ECO:0000256" key="5">
    <source>
        <dbReference type="ARBA" id="ARBA00022692"/>
    </source>
</evidence>
<dbReference type="Gene3D" id="1.20.1740.10">
    <property type="entry name" value="Amino acid/polyamine transporter I"/>
    <property type="match status" value="1"/>
</dbReference>
<dbReference type="GO" id="GO:0005302">
    <property type="term" value="F:L-tyrosine transmembrane transporter activity"/>
    <property type="evidence" value="ECO:0007669"/>
    <property type="project" value="TreeGrafter"/>
</dbReference>
<dbReference type="EMBL" id="CCKQ01014097">
    <property type="protein sequence ID" value="CDW85844.1"/>
    <property type="molecule type" value="Genomic_DNA"/>
</dbReference>
<proteinExistence type="inferred from homology"/>
<protein>
    <recommendedName>
        <fullName evidence="10">Amino acid transporter transmembrane domain-containing protein</fullName>
    </recommendedName>
</protein>
<reference evidence="11 12" key="1">
    <citation type="submission" date="2014-06" db="EMBL/GenBank/DDBJ databases">
        <authorList>
            <person name="Swart Estienne"/>
        </authorList>
    </citation>
    <scope>NUCLEOTIDE SEQUENCE [LARGE SCALE GENOMIC DNA]</scope>
    <source>
        <strain evidence="11 12">130c</strain>
    </source>
</reference>